<keyword evidence="4" id="KW-1185">Reference proteome</keyword>
<keyword evidence="2" id="KW-0732">Signal</keyword>
<dbReference type="SUPFAM" id="SSF55797">
    <property type="entry name" value="PR-1-like"/>
    <property type="match status" value="1"/>
</dbReference>
<organism evidence="3 4">
    <name type="scientific">Noviherbaspirillum autotrophicum</name>
    <dbReference type="NCBI Taxonomy" id="709839"/>
    <lineage>
        <taxon>Bacteria</taxon>
        <taxon>Pseudomonadati</taxon>
        <taxon>Pseudomonadota</taxon>
        <taxon>Betaproteobacteria</taxon>
        <taxon>Burkholderiales</taxon>
        <taxon>Oxalobacteraceae</taxon>
        <taxon>Noviherbaspirillum</taxon>
    </lineage>
</organism>
<gene>
    <name evidence="3" type="ORF">TSA66_21495</name>
</gene>
<dbReference type="OrthoDB" id="5372233at2"/>
<evidence type="ECO:0000313" key="3">
    <source>
        <dbReference type="EMBL" id="KIF82816.1"/>
    </source>
</evidence>
<feature type="region of interest" description="Disordered" evidence="1">
    <location>
        <begin position="30"/>
        <end position="52"/>
    </location>
</feature>
<dbReference type="STRING" id="709839.TSA66_21495"/>
<protein>
    <submittedName>
        <fullName evidence="3">Lipoprotein</fullName>
    </submittedName>
</protein>
<reference evidence="3 4" key="1">
    <citation type="submission" date="2014-12" db="EMBL/GenBank/DDBJ databases">
        <title>Denitrispirillum autotrophicum gen. nov., sp. nov., Denitrifying, Facultatively Autotrophic Bacteria Isolated from Rice Paddy Soil.</title>
        <authorList>
            <person name="Ishii S."/>
            <person name="Ashida N."/>
            <person name="Ohno H."/>
            <person name="Otsuka S."/>
            <person name="Yokota A."/>
            <person name="Senoo K."/>
        </authorList>
    </citation>
    <scope>NUCLEOTIDE SEQUENCE [LARGE SCALE GENOMIC DNA]</scope>
    <source>
        <strain evidence="3 4">TSA66</strain>
    </source>
</reference>
<evidence type="ECO:0000256" key="1">
    <source>
        <dbReference type="SAM" id="MobiDB-lite"/>
    </source>
</evidence>
<name>A0A0C2BXR6_9BURK</name>
<evidence type="ECO:0000256" key="2">
    <source>
        <dbReference type="SAM" id="SignalP"/>
    </source>
</evidence>
<dbReference type="PANTHER" id="PTHR31157">
    <property type="entry name" value="SCP DOMAIN-CONTAINING PROTEIN"/>
    <property type="match status" value="1"/>
</dbReference>
<dbReference type="CDD" id="cd05379">
    <property type="entry name" value="CAP_bacterial"/>
    <property type="match status" value="1"/>
</dbReference>
<dbReference type="InterPro" id="IPR035940">
    <property type="entry name" value="CAP_sf"/>
</dbReference>
<dbReference type="RefSeq" id="WP_040041449.1">
    <property type="nucleotide sequence ID" value="NZ_JWJG01000028.1"/>
</dbReference>
<dbReference type="AlphaFoldDB" id="A0A0C2BXR6"/>
<proteinExistence type="predicted"/>
<feature type="signal peptide" evidence="2">
    <location>
        <begin position="1"/>
        <end position="19"/>
    </location>
</feature>
<keyword evidence="3" id="KW-0449">Lipoprotein</keyword>
<dbReference type="EMBL" id="JWJG01000028">
    <property type="protein sequence ID" value="KIF82816.1"/>
    <property type="molecule type" value="Genomic_DNA"/>
</dbReference>
<evidence type="ECO:0000313" key="4">
    <source>
        <dbReference type="Proteomes" id="UP000031572"/>
    </source>
</evidence>
<sequence length="321" mass="33225">MGRSIRLSLSALLAALVLAACGGGTSDSSTLSPSAATAATNDPSAPQATGDTATDGFNWFNFRRAQLGLAAMTRNGKIDVASLGHSNYQKINNVITHEQTQGNSGFTGVQVSDRLAAAGYALPHDNYAYGEVISSTSSTSGFKAAEDLIAAIYHRFLVFEPMFKEAGAGAASVNGGSTYFTSDFAAIGLDAGLAHAGVVTYPFPEQQRVPVNFFSDNESPDPVPDRNEVGYPISVHANIVSTVLVDSFSVRPRGGADVPVQLIVGAANPKTPAVAVDSHASPSAAAIIPLSPLAHGTTYDVQFAGTIDGVPVSRSWSFTTQ</sequence>
<feature type="compositionally biased region" description="Low complexity" evidence="1">
    <location>
        <begin position="30"/>
        <end position="40"/>
    </location>
</feature>
<dbReference type="Proteomes" id="UP000031572">
    <property type="component" value="Unassembled WGS sequence"/>
</dbReference>
<feature type="compositionally biased region" description="Polar residues" evidence="1">
    <location>
        <begin position="41"/>
        <end position="52"/>
    </location>
</feature>
<dbReference type="Gene3D" id="3.40.33.10">
    <property type="entry name" value="CAP"/>
    <property type="match status" value="1"/>
</dbReference>
<comment type="caution">
    <text evidence="3">The sequence shown here is derived from an EMBL/GenBank/DDBJ whole genome shotgun (WGS) entry which is preliminary data.</text>
</comment>
<accession>A0A0C2BXR6</accession>
<dbReference type="PROSITE" id="PS51257">
    <property type="entry name" value="PROKAR_LIPOPROTEIN"/>
    <property type="match status" value="1"/>
</dbReference>
<dbReference type="PANTHER" id="PTHR31157:SF1">
    <property type="entry name" value="SCP DOMAIN-CONTAINING PROTEIN"/>
    <property type="match status" value="1"/>
</dbReference>
<feature type="chain" id="PRO_5002146429" evidence="2">
    <location>
        <begin position="20"/>
        <end position="321"/>
    </location>
</feature>